<accession>A0A5C3KLI0</accession>
<dbReference type="InterPro" id="IPR032710">
    <property type="entry name" value="NTF2-like_dom_sf"/>
</dbReference>
<evidence type="ECO:0000313" key="4">
    <source>
        <dbReference type="Proteomes" id="UP000307440"/>
    </source>
</evidence>
<dbReference type="OrthoDB" id="2820488at2759"/>
<evidence type="ECO:0000256" key="1">
    <source>
        <dbReference type="SAM" id="MobiDB-lite"/>
    </source>
</evidence>
<keyword evidence="4" id="KW-1185">Reference proteome</keyword>
<evidence type="ECO:0008006" key="5">
    <source>
        <dbReference type="Google" id="ProtNLM"/>
    </source>
</evidence>
<dbReference type="Gene3D" id="3.10.450.50">
    <property type="match status" value="1"/>
</dbReference>
<dbReference type="AlphaFoldDB" id="A0A5C3KLI0"/>
<reference evidence="3 4" key="1">
    <citation type="journal article" date="2019" name="Nat. Ecol. Evol.">
        <title>Megaphylogeny resolves global patterns of mushroom evolution.</title>
        <authorList>
            <person name="Varga T."/>
            <person name="Krizsan K."/>
            <person name="Foldi C."/>
            <person name="Dima B."/>
            <person name="Sanchez-Garcia M."/>
            <person name="Sanchez-Ramirez S."/>
            <person name="Szollosi G.J."/>
            <person name="Szarkandi J.G."/>
            <person name="Papp V."/>
            <person name="Albert L."/>
            <person name="Andreopoulos W."/>
            <person name="Angelini C."/>
            <person name="Antonin V."/>
            <person name="Barry K.W."/>
            <person name="Bougher N.L."/>
            <person name="Buchanan P."/>
            <person name="Buyck B."/>
            <person name="Bense V."/>
            <person name="Catcheside P."/>
            <person name="Chovatia M."/>
            <person name="Cooper J."/>
            <person name="Damon W."/>
            <person name="Desjardin D."/>
            <person name="Finy P."/>
            <person name="Geml J."/>
            <person name="Haridas S."/>
            <person name="Hughes K."/>
            <person name="Justo A."/>
            <person name="Karasinski D."/>
            <person name="Kautmanova I."/>
            <person name="Kiss B."/>
            <person name="Kocsube S."/>
            <person name="Kotiranta H."/>
            <person name="LaButti K.M."/>
            <person name="Lechner B.E."/>
            <person name="Liimatainen K."/>
            <person name="Lipzen A."/>
            <person name="Lukacs Z."/>
            <person name="Mihaltcheva S."/>
            <person name="Morgado L.N."/>
            <person name="Niskanen T."/>
            <person name="Noordeloos M.E."/>
            <person name="Ohm R.A."/>
            <person name="Ortiz-Santana B."/>
            <person name="Ovrebo C."/>
            <person name="Racz N."/>
            <person name="Riley R."/>
            <person name="Savchenko A."/>
            <person name="Shiryaev A."/>
            <person name="Soop K."/>
            <person name="Spirin V."/>
            <person name="Szebenyi C."/>
            <person name="Tomsovsky M."/>
            <person name="Tulloss R.E."/>
            <person name="Uehling J."/>
            <person name="Grigoriev I.V."/>
            <person name="Vagvolgyi C."/>
            <person name="Papp T."/>
            <person name="Martin F.M."/>
            <person name="Miettinen O."/>
            <person name="Hibbett D.S."/>
            <person name="Nagy L.G."/>
        </authorList>
    </citation>
    <scope>NUCLEOTIDE SEQUENCE [LARGE SCALE GENOMIC DNA]</scope>
    <source>
        <strain evidence="3 4">CBS 121175</strain>
    </source>
</reference>
<dbReference type="SUPFAM" id="SSF54427">
    <property type="entry name" value="NTF2-like"/>
    <property type="match status" value="1"/>
</dbReference>
<dbReference type="Proteomes" id="UP000307440">
    <property type="component" value="Unassembled WGS sequence"/>
</dbReference>
<evidence type="ECO:0000256" key="2">
    <source>
        <dbReference type="SAM" id="SignalP"/>
    </source>
</evidence>
<feature type="region of interest" description="Disordered" evidence="1">
    <location>
        <begin position="22"/>
        <end position="50"/>
    </location>
</feature>
<protein>
    <recommendedName>
        <fullName evidence="5">SnoaL-like domain-containing protein</fullName>
    </recommendedName>
</protein>
<feature type="signal peptide" evidence="2">
    <location>
        <begin position="1"/>
        <end position="23"/>
    </location>
</feature>
<sequence>MHLQRVVVTLVAIVAASICSTSATPDTGRGKPTPPPKVCNPRARGPNLEKQQQEATADFAHIFLELNQVKAAFDRYVPGQYIQHNPNSQQGREYAIQVLTAIRADPTIVTSHITTFSGEGYGGMHYKVIRPATENLTLAIFDYFRFEGTCIVEHWDVSQRILGNETNPIAFF</sequence>
<evidence type="ECO:0000313" key="3">
    <source>
        <dbReference type="EMBL" id="TFK21209.1"/>
    </source>
</evidence>
<name>A0A5C3KLI0_COPMA</name>
<proteinExistence type="predicted"/>
<organism evidence="3 4">
    <name type="scientific">Coprinopsis marcescibilis</name>
    <name type="common">Agaric fungus</name>
    <name type="synonym">Psathyrella marcescibilis</name>
    <dbReference type="NCBI Taxonomy" id="230819"/>
    <lineage>
        <taxon>Eukaryota</taxon>
        <taxon>Fungi</taxon>
        <taxon>Dikarya</taxon>
        <taxon>Basidiomycota</taxon>
        <taxon>Agaricomycotina</taxon>
        <taxon>Agaricomycetes</taxon>
        <taxon>Agaricomycetidae</taxon>
        <taxon>Agaricales</taxon>
        <taxon>Agaricineae</taxon>
        <taxon>Psathyrellaceae</taxon>
        <taxon>Coprinopsis</taxon>
    </lineage>
</organism>
<keyword evidence="2" id="KW-0732">Signal</keyword>
<dbReference type="EMBL" id="ML210275">
    <property type="protein sequence ID" value="TFK21209.1"/>
    <property type="molecule type" value="Genomic_DNA"/>
</dbReference>
<gene>
    <name evidence="3" type="ORF">FA15DRAFT_717785</name>
</gene>
<feature type="chain" id="PRO_5022922280" description="SnoaL-like domain-containing protein" evidence="2">
    <location>
        <begin position="24"/>
        <end position="172"/>
    </location>
</feature>